<keyword evidence="3 11" id="KW-0597">Phosphoprotein</keyword>
<evidence type="ECO:0000256" key="6">
    <source>
        <dbReference type="ARBA" id="ARBA00022840"/>
    </source>
</evidence>
<evidence type="ECO:0000256" key="4">
    <source>
        <dbReference type="ARBA" id="ARBA00022692"/>
    </source>
</evidence>
<keyword evidence="4" id="KW-0812">Transmembrane</keyword>
<dbReference type="AlphaFoldDB" id="A0A386HSS9"/>
<accession>A0A386HSS9</accession>
<dbReference type="InterPro" id="IPR036641">
    <property type="entry name" value="HPT_dom_sf"/>
</dbReference>
<feature type="modified residue" description="Phosphohistidine" evidence="10">
    <location>
        <position position="198"/>
    </location>
</feature>
<dbReference type="PANTHER" id="PTHR45339:SF1">
    <property type="entry name" value="HYBRID SIGNAL TRANSDUCTION HISTIDINE KINASE J"/>
    <property type="match status" value="1"/>
</dbReference>
<dbReference type="PROSITE" id="PS50110">
    <property type="entry name" value="RESPONSE_REGULATORY"/>
    <property type="match status" value="1"/>
</dbReference>
<keyword evidence="8" id="KW-0902">Two-component regulatory system</keyword>
<evidence type="ECO:0000256" key="1">
    <source>
        <dbReference type="ARBA" id="ARBA00004651"/>
    </source>
</evidence>
<evidence type="ECO:0000256" key="9">
    <source>
        <dbReference type="ARBA" id="ARBA00023136"/>
    </source>
</evidence>
<dbReference type="PANTHER" id="PTHR45339">
    <property type="entry name" value="HYBRID SIGNAL TRANSDUCTION HISTIDINE KINASE J"/>
    <property type="match status" value="1"/>
</dbReference>
<dbReference type="SMART" id="SM00448">
    <property type="entry name" value="REC"/>
    <property type="match status" value="1"/>
</dbReference>
<dbReference type="Pfam" id="PF00072">
    <property type="entry name" value="Response_reg"/>
    <property type="match status" value="1"/>
</dbReference>
<dbReference type="Pfam" id="PF01627">
    <property type="entry name" value="Hpt"/>
    <property type="match status" value="1"/>
</dbReference>
<comment type="subcellular location">
    <subcellularLocation>
        <location evidence="1">Cell membrane</location>
        <topology evidence="1">Multi-pass membrane protein</topology>
    </subcellularLocation>
</comment>
<sequence length="255" mass="28996">MEKLEANSNLNFFQEKIKILIAEDNELNMRLTKQLVNKVLPNSLLYEAYNGEEAIKRMIELAPDLILMDVQMPIMDGLQATHFIREEIKDDQIPIIAVTSCNNEGDKEKCLEAGMNGFINKPVSEGILREALMKWLSNKGKDIKVHVDFNIIHIYTLEDKEFEKVFISLLIKSINEALQDFHSHIIQKDLVAIKASAHKLRGAAATSGLNKITLITSKIEALKDFEEDIIKNLMEQLEDEAEIVDKILSNYLTEG</sequence>
<gene>
    <name evidence="14" type="ORF">D6B99_15350</name>
</gene>
<evidence type="ECO:0000256" key="2">
    <source>
        <dbReference type="ARBA" id="ARBA00022475"/>
    </source>
</evidence>
<dbReference type="OrthoDB" id="9796457at2"/>
<proteinExistence type="predicted"/>
<dbReference type="Gene3D" id="3.40.50.2300">
    <property type="match status" value="1"/>
</dbReference>
<dbReference type="KEGG" id="ark:D6B99_15350"/>
<feature type="domain" description="HPt" evidence="13">
    <location>
        <begin position="159"/>
        <end position="251"/>
    </location>
</feature>
<evidence type="ECO:0000256" key="10">
    <source>
        <dbReference type="PROSITE-ProRule" id="PRU00110"/>
    </source>
</evidence>
<dbReference type="Proteomes" id="UP000266118">
    <property type="component" value="Chromosome"/>
</dbReference>
<protein>
    <submittedName>
        <fullName evidence="14">Response regulator</fullName>
    </submittedName>
</protein>
<dbReference type="GO" id="GO:0004672">
    <property type="term" value="F:protein kinase activity"/>
    <property type="evidence" value="ECO:0007669"/>
    <property type="project" value="UniProtKB-ARBA"/>
</dbReference>
<evidence type="ECO:0000256" key="8">
    <source>
        <dbReference type="ARBA" id="ARBA00023012"/>
    </source>
</evidence>
<keyword evidence="2" id="KW-1003">Cell membrane</keyword>
<dbReference type="SUPFAM" id="SSF47226">
    <property type="entry name" value="Histidine-containing phosphotransfer domain, HPT domain"/>
    <property type="match status" value="1"/>
</dbReference>
<dbReference type="PROSITE" id="PS50894">
    <property type="entry name" value="HPT"/>
    <property type="match status" value="1"/>
</dbReference>
<keyword evidence="9" id="KW-0472">Membrane</keyword>
<evidence type="ECO:0000256" key="11">
    <source>
        <dbReference type="PROSITE-ProRule" id="PRU00169"/>
    </source>
</evidence>
<keyword evidence="15" id="KW-1185">Reference proteome</keyword>
<evidence type="ECO:0000259" key="12">
    <source>
        <dbReference type="PROSITE" id="PS50110"/>
    </source>
</evidence>
<keyword evidence="5" id="KW-0547">Nucleotide-binding</keyword>
<keyword evidence="6" id="KW-0067">ATP-binding</keyword>
<dbReference type="EMBL" id="CP032489">
    <property type="protein sequence ID" value="AYD48863.1"/>
    <property type="molecule type" value="Genomic_DNA"/>
</dbReference>
<reference evidence="14 15" key="1">
    <citation type="submission" date="2018-09" db="EMBL/GenBank/DDBJ databases">
        <title>Arachidicoccus sp. nov., a bacterium isolated from soil.</title>
        <authorList>
            <person name="Weon H.-Y."/>
            <person name="Kwon S.-W."/>
            <person name="Lee S.A."/>
        </authorList>
    </citation>
    <scope>NUCLEOTIDE SEQUENCE [LARGE SCALE GENOMIC DNA]</scope>
    <source>
        <strain evidence="14 15">KIS59-12</strain>
    </source>
</reference>
<evidence type="ECO:0000256" key="7">
    <source>
        <dbReference type="ARBA" id="ARBA00022989"/>
    </source>
</evidence>
<dbReference type="SUPFAM" id="SSF52172">
    <property type="entry name" value="CheY-like"/>
    <property type="match status" value="1"/>
</dbReference>
<feature type="modified residue" description="4-aspartylphosphate" evidence="11">
    <location>
        <position position="69"/>
    </location>
</feature>
<dbReference type="Gene3D" id="1.20.120.160">
    <property type="entry name" value="HPT domain"/>
    <property type="match status" value="1"/>
</dbReference>
<keyword evidence="7" id="KW-1133">Transmembrane helix</keyword>
<dbReference type="GO" id="GO:0005524">
    <property type="term" value="F:ATP binding"/>
    <property type="evidence" value="ECO:0007669"/>
    <property type="project" value="UniProtKB-KW"/>
</dbReference>
<dbReference type="GO" id="GO:0005886">
    <property type="term" value="C:plasma membrane"/>
    <property type="evidence" value="ECO:0007669"/>
    <property type="project" value="UniProtKB-SubCell"/>
</dbReference>
<dbReference type="GO" id="GO:0000160">
    <property type="term" value="P:phosphorelay signal transduction system"/>
    <property type="evidence" value="ECO:0007669"/>
    <property type="project" value="UniProtKB-KW"/>
</dbReference>
<evidence type="ECO:0000256" key="5">
    <source>
        <dbReference type="ARBA" id="ARBA00022741"/>
    </source>
</evidence>
<dbReference type="RefSeq" id="WP_119990020.1">
    <property type="nucleotide sequence ID" value="NZ_CP032489.1"/>
</dbReference>
<dbReference type="CDD" id="cd17546">
    <property type="entry name" value="REC_hyHK_CKI1_RcsC-like"/>
    <property type="match status" value="1"/>
</dbReference>
<name>A0A386HSS9_9BACT</name>
<evidence type="ECO:0000259" key="13">
    <source>
        <dbReference type="PROSITE" id="PS50894"/>
    </source>
</evidence>
<dbReference type="InterPro" id="IPR011006">
    <property type="entry name" value="CheY-like_superfamily"/>
</dbReference>
<evidence type="ECO:0000313" key="14">
    <source>
        <dbReference type="EMBL" id="AYD48863.1"/>
    </source>
</evidence>
<organism evidence="14 15">
    <name type="scientific">Arachidicoccus soli</name>
    <dbReference type="NCBI Taxonomy" id="2341117"/>
    <lineage>
        <taxon>Bacteria</taxon>
        <taxon>Pseudomonadati</taxon>
        <taxon>Bacteroidota</taxon>
        <taxon>Chitinophagia</taxon>
        <taxon>Chitinophagales</taxon>
        <taxon>Chitinophagaceae</taxon>
        <taxon>Arachidicoccus</taxon>
    </lineage>
</organism>
<dbReference type="InterPro" id="IPR001789">
    <property type="entry name" value="Sig_transdc_resp-reg_receiver"/>
</dbReference>
<evidence type="ECO:0000256" key="3">
    <source>
        <dbReference type="ARBA" id="ARBA00022553"/>
    </source>
</evidence>
<dbReference type="InterPro" id="IPR008207">
    <property type="entry name" value="Sig_transdc_His_kin_Hpt_dom"/>
</dbReference>
<evidence type="ECO:0000313" key="15">
    <source>
        <dbReference type="Proteomes" id="UP000266118"/>
    </source>
</evidence>
<feature type="domain" description="Response regulatory" evidence="12">
    <location>
        <begin position="18"/>
        <end position="136"/>
    </location>
</feature>